<reference evidence="5 6" key="1">
    <citation type="submission" date="2024-07" db="EMBL/GenBank/DDBJ databases">
        <title>Characterization of a bacterium isolated from hydrolysated instant sea cucumber by whole-genome sequencing and metabolomics.</title>
        <authorList>
            <person name="Luo X."/>
            <person name="Zhang Z."/>
            <person name="Zheng Z."/>
            <person name="Zhang W."/>
            <person name="Ming T."/>
            <person name="Jiao L."/>
            <person name="Su X."/>
            <person name="Kong F."/>
            <person name="Xu J."/>
        </authorList>
    </citation>
    <scope>NUCLEOTIDE SEQUENCE [LARGE SCALE GENOMIC DNA]</scope>
    <source>
        <strain evidence="5 6">XL-2024</strain>
    </source>
</reference>
<dbReference type="Gene3D" id="1.10.357.10">
    <property type="entry name" value="Tetracycline Repressor, domain 2"/>
    <property type="match status" value="1"/>
</dbReference>
<proteinExistence type="predicted"/>
<sequence>MSTDKKEDPRSIRTKEMFKKAVLQLLSAGEKTSSLTVQKVAQAAKLNRTTFYLHYHDIQELIEQLTREIMEEISIQIMTLIDTKDLSEKEQLTKLLDNLYSHREYLLILFDNDEFEEKLFIFFQQLVIKRRENSKQILPENYVTVEIKTASLIGVIMWWIRKGLHFSSDYIANQIYLLYKSESTG</sequence>
<dbReference type="Proteomes" id="UP001558534">
    <property type="component" value="Unassembled WGS sequence"/>
</dbReference>
<name>A0ABV3VT79_9BACI</name>
<gene>
    <name evidence="5" type="ORF">AB1300_03015</name>
</gene>
<dbReference type="InterPro" id="IPR009057">
    <property type="entry name" value="Homeodomain-like_sf"/>
</dbReference>
<keyword evidence="6" id="KW-1185">Reference proteome</keyword>
<organism evidence="5 6">
    <name type="scientific">Lysinibacillus xylanilyticus</name>
    <dbReference type="NCBI Taxonomy" id="582475"/>
    <lineage>
        <taxon>Bacteria</taxon>
        <taxon>Bacillati</taxon>
        <taxon>Bacillota</taxon>
        <taxon>Bacilli</taxon>
        <taxon>Bacillales</taxon>
        <taxon>Bacillaceae</taxon>
        <taxon>Lysinibacillus</taxon>
    </lineage>
</organism>
<feature type="domain" description="HTH tetR-type" evidence="4">
    <location>
        <begin position="12"/>
        <end position="73"/>
    </location>
</feature>
<dbReference type="SUPFAM" id="SSF46689">
    <property type="entry name" value="Homeodomain-like"/>
    <property type="match status" value="1"/>
</dbReference>
<dbReference type="PANTHER" id="PTHR43479:SF11">
    <property type="entry name" value="ACREF_ENVCD OPERON REPRESSOR-RELATED"/>
    <property type="match status" value="1"/>
</dbReference>
<comment type="caution">
    <text evidence="5">The sequence shown here is derived from an EMBL/GenBank/DDBJ whole genome shotgun (WGS) entry which is preliminary data.</text>
</comment>
<dbReference type="PANTHER" id="PTHR43479">
    <property type="entry name" value="ACREF/ENVCD OPERON REPRESSOR-RELATED"/>
    <property type="match status" value="1"/>
</dbReference>
<dbReference type="PROSITE" id="PS50977">
    <property type="entry name" value="HTH_TETR_2"/>
    <property type="match status" value="1"/>
</dbReference>
<evidence type="ECO:0000256" key="3">
    <source>
        <dbReference type="PROSITE-ProRule" id="PRU00335"/>
    </source>
</evidence>
<protein>
    <submittedName>
        <fullName evidence="5">TetR/AcrR family transcriptional regulator C-terminal domain-containing protein</fullName>
    </submittedName>
</protein>
<evidence type="ECO:0000256" key="1">
    <source>
        <dbReference type="ARBA" id="ARBA00022491"/>
    </source>
</evidence>
<evidence type="ECO:0000259" key="4">
    <source>
        <dbReference type="PROSITE" id="PS50977"/>
    </source>
</evidence>
<dbReference type="Pfam" id="PF14278">
    <property type="entry name" value="TetR_C_8"/>
    <property type="match status" value="1"/>
</dbReference>
<dbReference type="RefSeq" id="WP_368635108.1">
    <property type="nucleotide sequence ID" value="NZ_JBFRHK010000001.1"/>
</dbReference>
<evidence type="ECO:0000256" key="2">
    <source>
        <dbReference type="ARBA" id="ARBA00023125"/>
    </source>
</evidence>
<dbReference type="InterPro" id="IPR050624">
    <property type="entry name" value="HTH-type_Tx_Regulator"/>
</dbReference>
<evidence type="ECO:0000313" key="6">
    <source>
        <dbReference type="Proteomes" id="UP001558534"/>
    </source>
</evidence>
<feature type="DNA-binding region" description="H-T-H motif" evidence="3">
    <location>
        <begin position="36"/>
        <end position="55"/>
    </location>
</feature>
<keyword evidence="2 3" id="KW-0238">DNA-binding</keyword>
<keyword evidence="1" id="KW-0678">Repressor</keyword>
<dbReference type="EMBL" id="JBFRHK010000001">
    <property type="protein sequence ID" value="MEX3744100.1"/>
    <property type="molecule type" value="Genomic_DNA"/>
</dbReference>
<accession>A0ABV3VT79</accession>
<dbReference type="InterPro" id="IPR039532">
    <property type="entry name" value="TetR_C_Firmicutes"/>
</dbReference>
<dbReference type="InterPro" id="IPR001647">
    <property type="entry name" value="HTH_TetR"/>
</dbReference>
<evidence type="ECO:0000313" key="5">
    <source>
        <dbReference type="EMBL" id="MEX3744100.1"/>
    </source>
</evidence>